<keyword evidence="3" id="KW-1185">Reference proteome</keyword>
<dbReference type="PANTHER" id="PTHR35201:SF4">
    <property type="entry name" value="BETA-PINACENE SYNTHASE-RELATED"/>
    <property type="match status" value="1"/>
</dbReference>
<comment type="similarity">
    <text evidence="1">Belongs to the terpene synthase family.</text>
</comment>
<dbReference type="InterPro" id="IPR034686">
    <property type="entry name" value="Terpene_cyclase-like_2"/>
</dbReference>
<organism evidence="2 3">
    <name type="scientific">Pendulispora brunnea</name>
    <dbReference type="NCBI Taxonomy" id="2905690"/>
    <lineage>
        <taxon>Bacteria</taxon>
        <taxon>Pseudomonadati</taxon>
        <taxon>Myxococcota</taxon>
        <taxon>Myxococcia</taxon>
        <taxon>Myxococcales</taxon>
        <taxon>Sorangiineae</taxon>
        <taxon>Pendulisporaceae</taxon>
        <taxon>Pendulispora</taxon>
    </lineage>
</organism>
<keyword evidence="1" id="KW-0460">Magnesium</keyword>
<dbReference type="PANTHER" id="PTHR35201">
    <property type="entry name" value="TERPENE SYNTHASE"/>
    <property type="match status" value="1"/>
</dbReference>
<dbReference type="EC" id="4.2.3.-" evidence="1"/>
<dbReference type="InterPro" id="IPR008949">
    <property type="entry name" value="Isoprenoid_synthase_dom_sf"/>
</dbReference>
<dbReference type="Proteomes" id="UP001379533">
    <property type="component" value="Chromosome"/>
</dbReference>
<keyword evidence="1" id="KW-0479">Metal-binding</keyword>
<dbReference type="SFLD" id="SFLDG01020">
    <property type="entry name" value="Terpene_Cyclase_Like_2"/>
    <property type="match status" value="1"/>
</dbReference>
<evidence type="ECO:0000256" key="1">
    <source>
        <dbReference type="RuleBase" id="RU366034"/>
    </source>
</evidence>
<sequence>MDDGSNRIFAPFPPKTSPYIERARAHLDSWVGEFGLVRKKASEQRFIRADFAGFASITYPDAGEGGVYLIADWFAWLFLVDDELDDGVFGRDLDHVKRVMGAILATLRATDDPSQAPSASGDPQPAAITSLADLWQRTIPQSSPAWRRRFIQHVSECFAAASWEARNRVQKIVPSEREYIDKRRHTGAIYVCMDLIEIVENIELPSEVWENPVFQRALDAACNVVCWTNDVYSLEKERGLGEYHNLVYLVEHARGLTTRRALAEVWKLIDAEVQSYLADERTVMASFPQHEAVLARYAAGMRSWMRGNYDWSKKTYRYRDAHDGKVAYLEPALTGRQAL</sequence>
<gene>
    <name evidence="2" type="ORF">LZC95_19220</name>
</gene>
<reference evidence="2 3" key="1">
    <citation type="submission" date="2021-12" db="EMBL/GenBank/DDBJ databases">
        <title>Discovery of the Pendulisporaceae a myxobacterial family with distinct sporulation behavior and unique specialized metabolism.</title>
        <authorList>
            <person name="Garcia R."/>
            <person name="Popoff A."/>
            <person name="Bader C.D."/>
            <person name="Loehr J."/>
            <person name="Walesch S."/>
            <person name="Walt C."/>
            <person name="Boldt J."/>
            <person name="Bunk B."/>
            <person name="Haeckl F.J.F.P.J."/>
            <person name="Gunesch A.P."/>
            <person name="Birkelbach J."/>
            <person name="Nuebel U."/>
            <person name="Pietschmann T."/>
            <person name="Bach T."/>
            <person name="Mueller R."/>
        </authorList>
    </citation>
    <scope>NUCLEOTIDE SEQUENCE [LARGE SCALE GENOMIC DNA]</scope>
    <source>
        <strain evidence="2 3">MSr12523</strain>
    </source>
</reference>
<accession>A0ABZ2KJU5</accession>
<keyword evidence="1" id="KW-0456">Lyase</keyword>
<dbReference type="RefSeq" id="WP_394849567.1">
    <property type="nucleotide sequence ID" value="NZ_CP089982.1"/>
</dbReference>
<dbReference type="EMBL" id="CP089982">
    <property type="protein sequence ID" value="WXA98940.1"/>
    <property type="molecule type" value="Genomic_DNA"/>
</dbReference>
<name>A0ABZ2KJU5_9BACT</name>
<comment type="cofactor">
    <cofactor evidence="1">
        <name>Mg(2+)</name>
        <dbReference type="ChEBI" id="CHEBI:18420"/>
    </cofactor>
</comment>
<protein>
    <recommendedName>
        <fullName evidence="1">Terpene synthase</fullName>
        <ecNumber evidence="1">4.2.3.-</ecNumber>
    </recommendedName>
</protein>
<evidence type="ECO:0000313" key="3">
    <source>
        <dbReference type="Proteomes" id="UP001379533"/>
    </source>
</evidence>
<dbReference type="SUPFAM" id="SSF48576">
    <property type="entry name" value="Terpenoid synthases"/>
    <property type="match status" value="1"/>
</dbReference>
<dbReference type="SFLD" id="SFLDS00005">
    <property type="entry name" value="Isoprenoid_Synthase_Type_I"/>
    <property type="match status" value="1"/>
</dbReference>
<proteinExistence type="inferred from homology"/>
<dbReference type="Gene3D" id="1.10.600.10">
    <property type="entry name" value="Farnesyl Diphosphate Synthase"/>
    <property type="match status" value="1"/>
</dbReference>
<dbReference type="Pfam" id="PF19086">
    <property type="entry name" value="Terpene_syn_C_2"/>
    <property type="match status" value="1"/>
</dbReference>
<evidence type="ECO:0000313" key="2">
    <source>
        <dbReference type="EMBL" id="WXA98940.1"/>
    </source>
</evidence>